<reference evidence="6 7" key="1">
    <citation type="submission" date="2018-09" db="EMBL/GenBank/DDBJ databases">
        <authorList>
            <person name="Wang Z."/>
        </authorList>
    </citation>
    <scope>NUCLEOTIDE SEQUENCE [LARGE SCALE GENOMIC DNA]</scope>
    <source>
        <strain evidence="6 7">ALS 81</strain>
    </source>
</reference>
<proteinExistence type="inferred from homology"/>
<dbReference type="InterPro" id="IPR036388">
    <property type="entry name" value="WH-like_DNA-bd_sf"/>
</dbReference>
<dbReference type="FunFam" id="1.10.10.10:FF:000001">
    <property type="entry name" value="LysR family transcriptional regulator"/>
    <property type="match status" value="1"/>
</dbReference>
<name>A0A420EDH1_9ALTE</name>
<dbReference type="InterPro" id="IPR036390">
    <property type="entry name" value="WH_DNA-bd_sf"/>
</dbReference>
<dbReference type="EMBL" id="RAQO01000005">
    <property type="protein sequence ID" value="RKF18725.1"/>
    <property type="molecule type" value="Genomic_DNA"/>
</dbReference>
<comment type="caution">
    <text evidence="6">The sequence shown here is derived from an EMBL/GenBank/DDBJ whole genome shotgun (WGS) entry which is preliminary data.</text>
</comment>
<dbReference type="GO" id="GO:0003700">
    <property type="term" value="F:DNA-binding transcription factor activity"/>
    <property type="evidence" value="ECO:0007669"/>
    <property type="project" value="InterPro"/>
</dbReference>
<evidence type="ECO:0000256" key="1">
    <source>
        <dbReference type="ARBA" id="ARBA00009437"/>
    </source>
</evidence>
<dbReference type="PRINTS" id="PR00039">
    <property type="entry name" value="HTHLYSR"/>
</dbReference>
<dbReference type="SUPFAM" id="SSF46785">
    <property type="entry name" value="Winged helix' DNA-binding domain"/>
    <property type="match status" value="1"/>
</dbReference>
<evidence type="ECO:0000256" key="2">
    <source>
        <dbReference type="ARBA" id="ARBA00023015"/>
    </source>
</evidence>
<dbReference type="Proteomes" id="UP000286482">
    <property type="component" value="Unassembled WGS sequence"/>
</dbReference>
<dbReference type="InterPro" id="IPR000847">
    <property type="entry name" value="LysR_HTH_N"/>
</dbReference>
<dbReference type="InterPro" id="IPR058163">
    <property type="entry name" value="LysR-type_TF_proteobact-type"/>
</dbReference>
<evidence type="ECO:0000256" key="3">
    <source>
        <dbReference type="ARBA" id="ARBA00023125"/>
    </source>
</evidence>
<evidence type="ECO:0000259" key="5">
    <source>
        <dbReference type="PROSITE" id="PS50931"/>
    </source>
</evidence>
<keyword evidence="2" id="KW-0805">Transcription regulation</keyword>
<dbReference type="Pfam" id="PF00126">
    <property type="entry name" value="HTH_1"/>
    <property type="match status" value="1"/>
</dbReference>
<dbReference type="PANTHER" id="PTHR30537:SF26">
    <property type="entry name" value="GLYCINE CLEAVAGE SYSTEM TRANSCRIPTIONAL ACTIVATOR"/>
    <property type="match status" value="1"/>
</dbReference>
<evidence type="ECO:0000313" key="6">
    <source>
        <dbReference type="EMBL" id="RKF18725.1"/>
    </source>
</evidence>
<keyword evidence="4" id="KW-0804">Transcription</keyword>
<dbReference type="PANTHER" id="PTHR30537">
    <property type="entry name" value="HTH-TYPE TRANSCRIPTIONAL REGULATOR"/>
    <property type="match status" value="1"/>
</dbReference>
<dbReference type="Gene3D" id="3.40.190.10">
    <property type="entry name" value="Periplasmic binding protein-like II"/>
    <property type="match status" value="2"/>
</dbReference>
<dbReference type="InterPro" id="IPR005119">
    <property type="entry name" value="LysR_subst-bd"/>
</dbReference>
<dbReference type="OrthoDB" id="5526340at2"/>
<dbReference type="SUPFAM" id="SSF53850">
    <property type="entry name" value="Periplasmic binding protein-like II"/>
    <property type="match status" value="1"/>
</dbReference>
<organism evidence="6 7">
    <name type="scientific">Alginatibacterium sediminis</name>
    <dbReference type="NCBI Taxonomy" id="2164068"/>
    <lineage>
        <taxon>Bacteria</taxon>
        <taxon>Pseudomonadati</taxon>
        <taxon>Pseudomonadota</taxon>
        <taxon>Gammaproteobacteria</taxon>
        <taxon>Alteromonadales</taxon>
        <taxon>Alteromonadaceae</taxon>
        <taxon>Alginatibacterium</taxon>
    </lineage>
</organism>
<accession>A0A420EDH1</accession>
<dbReference type="GO" id="GO:0043565">
    <property type="term" value="F:sequence-specific DNA binding"/>
    <property type="evidence" value="ECO:0007669"/>
    <property type="project" value="TreeGrafter"/>
</dbReference>
<feature type="domain" description="HTH lysR-type" evidence="5">
    <location>
        <begin position="8"/>
        <end position="65"/>
    </location>
</feature>
<sequence>MLMNTKLPNFNLLRSFESAARHQSYSRAANELCISQAAVSQQMRNLESNLGVQLFQRKGKKMHLTEPGVTLLKAAQKAFGILQESVNAITKQELAGSLTISSTQAFIALWLMPRLSQFSALYPEIQIRVLSSAKYEDLKLEHIDLAVHFGNQVKRNTNPEYACEFFGEDFVYPVCSARLNDSFNFEEPSDLLNSWLVGLDQANSYDWSSWFDHCNVRTYQNHQQWTLVHSTDMALNAVQNGHGVALAAHFLVRDKIDSGELVIPIKTPHPKSIQRHFVFDPQSSKLARLNVFMRWIESEMSV</sequence>
<keyword evidence="7" id="KW-1185">Reference proteome</keyword>
<dbReference type="Pfam" id="PF03466">
    <property type="entry name" value="LysR_substrate"/>
    <property type="match status" value="1"/>
</dbReference>
<comment type="similarity">
    <text evidence="1">Belongs to the LysR transcriptional regulatory family.</text>
</comment>
<dbReference type="GO" id="GO:0006351">
    <property type="term" value="P:DNA-templated transcription"/>
    <property type="evidence" value="ECO:0007669"/>
    <property type="project" value="TreeGrafter"/>
</dbReference>
<dbReference type="Gene3D" id="1.10.10.10">
    <property type="entry name" value="Winged helix-like DNA-binding domain superfamily/Winged helix DNA-binding domain"/>
    <property type="match status" value="1"/>
</dbReference>
<dbReference type="AlphaFoldDB" id="A0A420EDH1"/>
<protein>
    <submittedName>
        <fullName evidence="6">LysR family transcriptional regulator</fullName>
    </submittedName>
</protein>
<gene>
    <name evidence="6" type="ORF">DBZ36_10010</name>
</gene>
<keyword evidence="3" id="KW-0238">DNA-binding</keyword>
<dbReference type="PROSITE" id="PS50931">
    <property type="entry name" value="HTH_LYSR"/>
    <property type="match status" value="1"/>
</dbReference>
<evidence type="ECO:0000256" key="4">
    <source>
        <dbReference type="ARBA" id="ARBA00023163"/>
    </source>
</evidence>
<evidence type="ECO:0000313" key="7">
    <source>
        <dbReference type="Proteomes" id="UP000286482"/>
    </source>
</evidence>